<dbReference type="Proteomes" id="UP001057738">
    <property type="component" value="Chromosome"/>
</dbReference>
<name>A0ABY5Q183_9ACTN</name>
<dbReference type="RefSeq" id="WP_257856755.1">
    <property type="nucleotide sequence ID" value="NZ_CP102514.1"/>
</dbReference>
<sequence>MNQHDQEERTRIREAMDRLLAGKAVASNGSLTVVALAAEAGVHRMALLKRHVDLKNEFYERVRSEAHQVPESERRLRKSVVELKTTIANQNAELKELRALVTLLTLASAVLTQDKKASMGQAQAPELPENVVPFRPPTA</sequence>
<evidence type="ECO:0008006" key="4">
    <source>
        <dbReference type="Google" id="ProtNLM"/>
    </source>
</evidence>
<reference evidence="2" key="1">
    <citation type="submission" date="2022-08" db="EMBL/GenBank/DDBJ databases">
        <authorList>
            <person name="Tian L."/>
        </authorList>
    </citation>
    <scope>NUCLEOTIDE SEQUENCE</scope>
    <source>
        <strain evidence="2">CM253</strain>
    </source>
</reference>
<dbReference type="GeneID" id="95576732"/>
<evidence type="ECO:0000313" key="3">
    <source>
        <dbReference type="Proteomes" id="UP001057738"/>
    </source>
</evidence>
<evidence type="ECO:0000256" key="1">
    <source>
        <dbReference type="SAM" id="MobiDB-lite"/>
    </source>
</evidence>
<gene>
    <name evidence="2" type="ORF">NRK68_24770</name>
</gene>
<organism evidence="2 3">
    <name type="scientific">Streptomyces yangpuensis</name>
    <dbReference type="NCBI Taxonomy" id="1648182"/>
    <lineage>
        <taxon>Bacteria</taxon>
        <taxon>Bacillati</taxon>
        <taxon>Actinomycetota</taxon>
        <taxon>Actinomycetes</taxon>
        <taxon>Kitasatosporales</taxon>
        <taxon>Streptomycetaceae</taxon>
        <taxon>Streptomyces</taxon>
    </lineage>
</organism>
<evidence type="ECO:0000313" key="2">
    <source>
        <dbReference type="EMBL" id="UUY50156.1"/>
    </source>
</evidence>
<protein>
    <recommendedName>
        <fullName evidence="4">TetR family transcriptional regulator</fullName>
    </recommendedName>
</protein>
<feature type="region of interest" description="Disordered" evidence="1">
    <location>
        <begin position="119"/>
        <end position="139"/>
    </location>
</feature>
<dbReference type="EMBL" id="CP102514">
    <property type="protein sequence ID" value="UUY50156.1"/>
    <property type="molecule type" value="Genomic_DNA"/>
</dbReference>
<keyword evidence="3" id="KW-1185">Reference proteome</keyword>
<proteinExistence type="predicted"/>
<accession>A0ABY5Q183</accession>